<dbReference type="PIRSF" id="PIRSF005539">
    <property type="entry name" value="Pept_S33_TRI_F1"/>
    <property type="match status" value="1"/>
</dbReference>
<dbReference type="PANTHER" id="PTHR43433">
    <property type="entry name" value="HYDROLASE, ALPHA/BETA FOLD FAMILY PROTEIN"/>
    <property type="match status" value="1"/>
</dbReference>
<dbReference type="InterPro" id="IPR000073">
    <property type="entry name" value="AB_hydrolase_1"/>
</dbReference>
<proteinExistence type="inferred from homology"/>
<dbReference type="Gene3D" id="3.40.50.1820">
    <property type="entry name" value="alpha/beta hydrolase"/>
    <property type="match status" value="1"/>
</dbReference>
<dbReference type="AlphaFoldDB" id="A0A9P6EJP9"/>
<dbReference type="PRINTS" id="PR00793">
    <property type="entry name" value="PROAMNOPTASE"/>
</dbReference>
<evidence type="ECO:0000313" key="4">
    <source>
        <dbReference type="EMBL" id="KAF9530981.1"/>
    </source>
</evidence>
<dbReference type="Pfam" id="PF00561">
    <property type="entry name" value="Abhydrolase_1"/>
    <property type="match status" value="1"/>
</dbReference>
<dbReference type="Proteomes" id="UP000807306">
    <property type="component" value="Unassembled WGS sequence"/>
</dbReference>
<organism evidence="4 5">
    <name type="scientific">Crepidotus variabilis</name>
    <dbReference type="NCBI Taxonomy" id="179855"/>
    <lineage>
        <taxon>Eukaryota</taxon>
        <taxon>Fungi</taxon>
        <taxon>Dikarya</taxon>
        <taxon>Basidiomycota</taxon>
        <taxon>Agaricomycotina</taxon>
        <taxon>Agaricomycetes</taxon>
        <taxon>Agaricomycetidae</taxon>
        <taxon>Agaricales</taxon>
        <taxon>Agaricineae</taxon>
        <taxon>Crepidotaceae</taxon>
        <taxon>Crepidotus</taxon>
    </lineage>
</organism>
<evidence type="ECO:0000256" key="2">
    <source>
        <dbReference type="ARBA" id="ARBA00022801"/>
    </source>
</evidence>
<feature type="domain" description="AB hydrolase-1" evidence="3">
    <location>
        <begin position="38"/>
        <end position="292"/>
    </location>
</feature>
<name>A0A9P6EJP9_9AGAR</name>
<evidence type="ECO:0000259" key="3">
    <source>
        <dbReference type="Pfam" id="PF00561"/>
    </source>
</evidence>
<comment type="caution">
    <text evidence="4">The sequence shown here is derived from an EMBL/GenBank/DDBJ whole genome shotgun (WGS) entry which is preliminary data.</text>
</comment>
<gene>
    <name evidence="4" type="ORF">CPB83DRAFT_849973</name>
</gene>
<dbReference type="InterPro" id="IPR005945">
    <property type="entry name" value="Pro_imino_pep"/>
</dbReference>
<evidence type="ECO:0000313" key="5">
    <source>
        <dbReference type="Proteomes" id="UP000807306"/>
    </source>
</evidence>
<accession>A0A9P6EJP9</accession>
<dbReference type="OrthoDB" id="190201at2759"/>
<dbReference type="SUPFAM" id="SSF53474">
    <property type="entry name" value="alpha/beta-Hydrolases"/>
    <property type="match status" value="1"/>
</dbReference>
<dbReference type="GO" id="GO:0006508">
    <property type="term" value="P:proteolysis"/>
    <property type="evidence" value="ECO:0007669"/>
    <property type="project" value="InterPro"/>
</dbReference>
<keyword evidence="5" id="KW-1185">Reference proteome</keyword>
<dbReference type="GO" id="GO:0004806">
    <property type="term" value="F:triacylglycerol lipase activity"/>
    <property type="evidence" value="ECO:0007669"/>
    <property type="project" value="TreeGrafter"/>
</dbReference>
<comment type="similarity">
    <text evidence="1">Belongs to the peptidase S33 family.</text>
</comment>
<dbReference type="PANTHER" id="PTHR43433:SF5">
    <property type="entry name" value="AB HYDROLASE-1 DOMAIN-CONTAINING PROTEIN"/>
    <property type="match status" value="1"/>
</dbReference>
<dbReference type="NCBIfam" id="TIGR01250">
    <property type="entry name" value="pro_imino_pep_2"/>
    <property type="match status" value="1"/>
</dbReference>
<sequence>MSKSNQVTTGELDFKIPTLDIVAKTWYKVIGDLKSNRPLVALHGGPGLNTEYLEILSNITNAQSRALVLYDQIGNGRSTHLAHKKGDTSFWSENLFLTQLDELLEQLGINDDYDLLGHSWGGMLAARHATRQPKGLKRLVMFSSPASVDLWIETGHVYRKELPQDVQDILDKNENDGTIHSEEYRRAMKHYDSLHGCTIQPVPEPIVKALTCMMGDPTVRESMYGPRHFESTGVLKNWTIIPDAHRISVSTLVLHGKVDQASRKTIEPLLKEIRTVESVEFEKSGHMAHFEETDKFMSVVGKFLSLA</sequence>
<protein>
    <submittedName>
        <fullName evidence="4">Proline-specific peptidase</fullName>
    </submittedName>
</protein>
<dbReference type="EMBL" id="MU157837">
    <property type="protein sequence ID" value="KAF9530981.1"/>
    <property type="molecule type" value="Genomic_DNA"/>
</dbReference>
<dbReference type="GO" id="GO:0046503">
    <property type="term" value="P:glycerolipid catabolic process"/>
    <property type="evidence" value="ECO:0007669"/>
    <property type="project" value="TreeGrafter"/>
</dbReference>
<dbReference type="GO" id="GO:0008233">
    <property type="term" value="F:peptidase activity"/>
    <property type="evidence" value="ECO:0007669"/>
    <property type="project" value="InterPro"/>
</dbReference>
<keyword evidence="2" id="KW-0378">Hydrolase</keyword>
<dbReference type="InterPro" id="IPR002410">
    <property type="entry name" value="Peptidase_S33"/>
</dbReference>
<dbReference type="InterPro" id="IPR029058">
    <property type="entry name" value="AB_hydrolase_fold"/>
</dbReference>
<reference evidence="4" key="1">
    <citation type="submission" date="2020-11" db="EMBL/GenBank/DDBJ databases">
        <authorList>
            <consortium name="DOE Joint Genome Institute"/>
            <person name="Ahrendt S."/>
            <person name="Riley R."/>
            <person name="Andreopoulos W."/>
            <person name="Labutti K."/>
            <person name="Pangilinan J."/>
            <person name="Ruiz-Duenas F.J."/>
            <person name="Barrasa J.M."/>
            <person name="Sanchez-Garcia M."/>
            <person name="Camarero S."/>
            <person name="Miyauchi S."/>
            <person name="Serrano A."/>
            <person name="Linde D."/>
            <person name="Babiker R."/>
            <person name="Drula E."/>
            <person name="Ayuso-Fernandez I."/>
            <person name="Pacheco R."/>
            <person name="Padilla G."/>
            <person name="Ferreira P."/>
            <person name="Barriuso J."/>
            <person name="Kellner H."/>
            <person name="Castanera R."/>
            <person name="Alfaro M."/>
            <person name="Ramirez L."/>
            <person name="Pisabarro A.G."/>
            <person name="Kuo A."/>
            <person name="Tritt A."/>
            <person name="Lipzen A."/>
            <person name="He G."/>
            <person name="Yan M."/>
            <person name="Ng V."/>
            <person name="Cullen D."/>
            <person name="Martin F."/>
            <person name="Rosso M.-N."/>
            <person name="Henrissat B."/>
            <person name="Hibbett D."/>
            <person name="Martinez A.T."/>
            <person name="Grigoriev I.V."/>
        </authorList>
    </citation>
    <scope>NUCLEOTIDE SEQUENCE</scope>
    <source>
        <strain evidence="4">CBS 506.95</strain>
    </source>
</reference>
<dbReference type="InterPro" id="IPR050471">
    <property type="entry name" value="AB_hydrolase"/>
</dbReference>
<evidence type="ECO:0000256" key="1">
    <source>
        <dbReference type="ARBA" id="ARBA00010088"/>
    </source>
</evidence>